<keyword evidence="2" id="KW-0238">DNA-binding</keyword>
<feature type="DNA-binding region" description="H-T-H motif" evidence="2">
    <location>
        <begin position="45"/>
        <end position="65"/>
    </location>
</feature>
<keyword evidence="5" id="KW-1185">Reference proteome</keyword>
<dbReference type="GO" id="GO:0003677">
    <property type="term" value="F:DNA binding"/>
    <property type="evidence" value="ECO:0007669"/>
    <property type="project" value="UniProtKB-UniRule"/>
</dbReference>
<dbReference type="EMBL" id="JANEYF010000761">
    <property type="protein sequence ID" value="KAJ8968105.1"/>
    <property type="molecule type" value="Genomic_DNA"/>
</dbReference>
<protein>
    <recommendedName>
        <fullName evidence="3">HTH psq-type domain-containing protein</fullName>
    </recommendedName>
</protein>
<evidence type="ECO:0000256" key="2">
    <source>
        <dbReference type="PROSITE-ProRule" id="PRU00320"/>
    </source>
</evidence>
<dbReference type="InterPro" id="IPR007889">
    <property type="entry name" value="HTH_Psq"/>
</dbReference>
<dbReference type="SUPFAM" id="SSF46689">
    <property type="entry name" value="Homeodomain-like"/>
    <property type="match status" value="1"/>
</dbReference>
<feature type="domain" description="HTH psq-type" evidence="3">
    <location>
        <begin position="17"/>
        <end position="69"/>
    </location>
</feature>
<reference evidence="4" key="1">
    <citation type="journal article" date="2023" name="Insect Mol. Biol.">
        <title>Genome sequencing provides insights into the evolution of gene families encoding plant cell wall-degrading enzymes in longhorned beetles.</title>
        <authorList>
            <person name="Shin N.R."/>
            <person name="Okamura Y."/>
            <person name="Kirsch R."/>
            <person name="Pauchet Y."/>
        </authorList>
    </citation>
    <scope>NUCLEOTIDE SEQUENCE</scope>
    <source>
        <strain evidence="4">RBIC_L_NR</strain>
    </source>
</reference>
<dbReference type="Proteomes" id="UP001162156">
    <property type="component" value="Unassembled WGS sequence"/>
</dbReference>
<comment type="subcellular location">
    <subcellularLocation>
        <location evidence="1 2">Nucleus</location>
    </subcellularLocation>
</comment>
<dbReference type="Gene3D" id="1.10.10.60">
    <property type="entry name" value="Homeodomain-like"/>
    <property type="match status" value="1"/>
</dbReference>
<sequence length="244" mass="26993">MGKTSNVEKKKKKKTCKGIKRPIHQYSEEALRDALLQIRNNNFSVRKASRIYGVPKTTIHDRLSGRIAEKPRKMGPSPVLSTAEENVLVGWCINLAKCGFPCKMDDILNTVQKIILSKNIDDRAKIPFVNGRPGKNEYLVIEGAGDILNDPTRILNGDETSFTLCPKTGKVVAPRGYKNIYQVVKGKEKEALTVLIVISANGAVAHPCVVFPYVRPPKDVRGKHGLFLVFGFKRNGLDEVGGIL</sequence>
<organism evidence="4 5">
    <name type="scientific">Rhamnusium bicolor</name>
    <dbReference type="NCBI Taxonomy" id="1586634"/>
    <lineage>
        <taxon>Eukaryota</taxon>
        <taxon>Metazoa</taxon>
        <taxon>Ecdysozoa</taxon>
        <taxon>Arthropoda</taxon>
        <taxon>Hexapoda</taxon>
        <taxon>Insecta</taxon>
        <taxon>Pterygota</taxon>
        <taxon>Neoptera</taxon>
        <taxon>Endopterygota</taxon>
        <taxon>Coleoptera</taxon>
        <taxon>Polyphaga</taxon>
        <taxon>Cucujiformia</taxon>
        <taxon>Chrysomeloidea</taxon>
        <taxon>Cerambycidae</taxon>
        <taxon>Lepturinae</taxon>
        <taxon>Rhagiini</taxon>
        <taxon>Rhamnusium</taxon>
    </lineage>
</organism>
<dbReference type="GO" id="GO:0005634">
    <property type="term" value="C:nucleus"/>
    <property type="evidence" value="ECO:0007669"/>
    <property type="project" value="UniProtKB-SubCell"/>
</dbReference>
<dbReference type="PROSITE" id="PS50960">
    <property type="entry name" value="HTH_PSQ"/>
    <property type="match status" value="1"/>
</dbReference>
<dbReference type="AlphaFoldDB" id="A0AAV8ZPD9"/>
<gene>
    <name evidence="4" type="ORF">NQ314_002460</name>
</gene>
<keyword evidence="2" id="KW-0539">Nucleus</keyword>
<name>A0AAV8ZPD9_9CUCU</name>
<evidence type="ECO:0000259" key="3">
    <source>
        <dbReference type="PROSITE" id="PS50960"/>
    </source>
</evidence>
<comment type="caution">
    <text evidence="4">The sequence shown here is derived from an EMBL/GenBank/DDBJ whole genome shotgun (WGS) entry which is preliminary data.</text>
</comment>
<dbReference type="Pfam" id="PF05225">
    <property type="entry name" value="HTH_psq"/>
    <property type="match status" value="1"/>
</dbReference>
<evidence type="ECO:0000256" key="1">
    <source>
        <dbReference type="ARBA" id="ARBA00004123"/>
    </source>
</evidence>
<evidence type="ECO:0000313" key="5">
    <source>
        <dbReference type="Proteomes" id="UP001162156"/>
    </source>
</evidence>
<evidence type="ECO:0000313" key="4">
    <source>
        <dbReference type="EMBL" id="KAJ8968105.1"/>
    </source>
</evidence>
<accession>A0AAV8ZPD9</accession>
<proteinExistence type="predicted"/>
<dbReference type="InterPro" id="IPR009057">
    <property type="entry name" value="Homeodomain-like_sf"/>
</dbReference>